<protein>
    <submittedName>
        <fullName evidence="2">Uncharacterized protein</fullName>
    </submittedName>
</protein>
<evidence type="ECO:0000256" key="1">
    <source>
        <dbReference type="SAM" id="MobiDB-lite"/>
    </source>
</evidence>
<organism evidence="2 3">
    <name type="scientific">Teratosphaeria destructans</name>
    <dbReference type="NCBI Taxonomy" id="418781"/>
    <lineage>
        <taxon>Eukaryota</taxon>
        <taxon>Fungi</taxon>
        <taxon>Dikarya</taxon>
        <taxon>Ascomycota</taxon>
        <taxon>Pezizomycotina</taxon>
        <taxon>Dothideomycetes</taxon>
        <taxon>Dothideomycetidae</taxon>
        <taxon>Mycosphaerellales</taxon>
        <taxon>Teratosphaeriaceae</taxon>
        <taxon>Teratosphaeria</taxon>
    </lineage>
</organism>
<dbReference type="Proteomes" id="UP001138500">
    <property type="component" value="Unassembled WGS sequence"/>
</dbReference>
<evidence type="ECO:0000313" key="3">
    <source>
        <dbReference type="Proteomes" id="UP001138500"/>
    </source>
</evidence>
<keyword evidence="3" id="KW-1185">Reference proteome</keyword>
<comment type="caution">
    <text evidence="2">The sequence shown here is derived from an EMBL/GenBank/DDBJ whole genome shotgun (WGS) entry which is preliminary data.</text>
</comment>
<gene>
    <name evidence="2" type="ORF">Tdes44962_MAKER09021</name>
</gene>
<dbReference type="AlphaFoldDB" id="A0A9W7SU93"/>
<feature type="region of interest" description="Disordered" evidence="1">
    <location>
        <begin position="74"/>
        <end position="115"/>
    </location>
</feature>
<dbReference type="EMBL" id="RIBY02001258">
    <property type="protein sequence ID" value="KAH9830676.1"/>
    <property type="molecule type" value="Genomic_DNA"/>
</dbReference>
<feature type="compositionally biased region" description="Polar residues" evidence="1">
    <location>
        <begin position="81"/>
        <end position="104"/>
    </location>
</feature>
<accession>A0A9W7SU93</accession>
<name>A0A9W7SU93_9PEZI</name>
<evidence type="ECO:0000313" key="2">
    <source>
        <dbReference type="EMBL" id="KAH9830676.1"/>
    </source>
</evidence>
<sequence length="115" mass="12666">MSAIPTPDEKAAQFCVFARANPRLVNNQAVKAVLRKYEQSAPIPKDCSYPSEWLDSLECRRKAQGEVLDWLTSPERHTPVGSKSANQITMTDHSPQVTQKSIQPDSAAECPSLIG</sequence>
<proteinExistence type="predicted"/>
<reference evidence="2 3" key="2">
    <citation type="journal article" date="2021" name="Curr. Genet.">
        <title>Genetic response to nitrogen starvation in the aggressive Eucalyptus foliar pathogen Teratosphaeria destructans.</title>
        <authorList>
            <person name="Havenga M."/>
            <person name="Wingfield B.D."/>
            <person name="Wingfield M.J."/>
            <person name="Dreyer L.L."/>
            <person name="Roets F."/>
            <person name="Aylward J."/>
        </authorList>
    </citation>
    <scope>NUCLEOTIDE SEQUENCE [LARGE SCALE GENOMIC DNA]</scope>
    <source>
        <strain evidence="2">CMW44962</strain>
    </source>
</reference>
<reference evidence="2 3" key="1">
    <citation type="journal article" date="2018" name="IMA Fungus">
        <title>IMA Genome-F 10: Nine draft genome sequences of Claviceps purpurea s.lat., including C. arundinis, C. humidiphila, and C. cf. spartinae, pseudomolecules for the pitch canker pathogen Fusarium circinatum, draft genome of Davidsoniella eucalypti, Grosmannia galeiformis, Quambalaria eucalypti, and Teratosphaeria destructans.</title>
        <authorList>
            <person name="Wingfield B.D."/>
            <person name="Liu M."/>
            <person name="Nguyen H.D."/>
            <person name="Lane F.A."/>
            <person name="Morgan S.W."/>
            <person name="De Vos L."/>
            <person name="Wilken P.M."/>
            <person name="Duong T.A."/>
            <person name="Aylward J."/>
            <person name="Coetzee M.P."/>
            <person name="Dadej K."/>
            <person name="De Beer Z.W."/>
            <person name="Findlay W."/>
            <person name="Havenga M."/>
            <person name="Kolarik M."/>
            <person name="Menzies J.G."/>
            <person name="Naidoo K."/>
            <person name="Pochopski O."/>
            <person name="Shoukouhi P."/>
            <person name="Santana Q.C."/>
            <person name="Seifert K.A."/>
            <person name="Soal N."/>
            <person name="Steenkamp E.T."/>
            <person name="Tatham C.T."/>
            <person name="van der Nest M.A."/>
            <person name="Wingfield M.J."/>
        </authorList>
    </citation>
    <scope>NUCLEOTIDE SEQUENCE [LARGE SCALE GENOMIC DNA]</scope>
    <source>
        <strain evidence="2">CMW44962</strain>
    </source>
</reference>